<sequence>MSFNSTDPLVRDDFFSTFHGKSCVQSFFVQFPRYRIRNPKKD</sequence>
<reference evidence="1 2" key="2">
    <citation type="journal article" date="1995" name="Virology">
        <title>Analysis of 43 kb of the Chlorella virus PBCV-1 330-kb genome: map positions 45 to 88.</title>
        <authorList>
            <person name="Li Y."/>
            <person name="Lu Z."/>
            <person name="Burbank D.E."/>
            <person name="Kutish G.F."/>
            <person name="Rock D.L."/>
            <person name="Van Etten J.L."/>
        </authorList>
    </citation>
    <scope>NUCLEOTIDE SEQUENCE [LARGE SCALE GENOMIC DNA]</scope>
</reference>
<dbReference type="GeneID" id="10971187"/>
<evidence type="ECO:0000313" key="1">
    <source>
        <dbReference type="EMBL" id="AEI70034.1"/>
    </source>
</evidence>
<dbReference type="KEGG" id="vg:10971187"/>
<proteinExistence type="predicted"/>
<gene>
    <name evidence="1" type="primary">a086aL</name>
</gene>
<reference evidence="1 2" key="7">
    <citation type="journal article" date="2000" name="Virology">
        <title>Characterization of a beta-1,3-glucanase encoded by chlorella virus PBCV-1.</title>
        <authorList>
            <person name="Sun L."/>
            <person name="Gurnon J.R."/>
            <person name="Adams B.J."/>
            <person name="Graves M.V."/>
            <person name="Van Etten J.L."/>
        </authorList>
    </citation>
    <scope>NUCLEOTIDE SEQUENCE [LARGE SCALE GENOMIC DNA]</scope>
</reference>
<reference evidence="1 2" key="1">
    <citation type="journal article" date="1995" name="Virology">
        <title>Analysis of 45 kb of DNA located at the left end of the chlorella virus PBCV-1 genome.</title>
        <authorList>
            <person name="Lu Z."/>
            <person name="Li Y."/>
            <person name="Zhang Y."/>
            <person name="Kutish G.F."/>
            <person name="Rock D.L."/>
            <person name="Van Etten J.L."/>
        </authorList>
    </citation>
    <scope>NUCLEOTIDE SEQUENCE [LARGE SCALE GENOMIC DNA]</scope>
</reference>
<organismHost>
    <name type="scientific">Chlorella</name>
    <dbReference type="NCBI Taxonomy" id="3071"/>
</organismHost>
<dbReference type="RefSeq" id="YP_004678889.1">
    <property type="nucleotide sequence ID" value="NC_000852.5"/>
</dbReference>
<organism evidence="1 2">
    <name type="scientific">Paramecium bursaria Chlorella virus 1</name>
    <name type="common">PBCV-1</name>
    <dbReference type="NCBI Taxonomy" id="10506"/>
    <lineage>
        <taxon>Viruses</taxon>
        <taxon>Varidnaviria</taxon>
        <taxon>Bamfordvirae</taxon>
        <taxon>Nucleocytoviricota</taxon>
        <taxon>Megaviricetes</taxon>
        <taxon>Algavirales</taxon>
        <taxon>Phycodnaviridae</taxon>
        <taxon>Chlorovirus</taxon>
        <taxon>Chlorovirus vanettense</taxon>
    </lineage>
</organism>
<reference evidence="1 2" key="6">
    <citation type="journal article" date="1999" name="Virology">
        <title>Chlorella virus PBCV-1 encodes a functional homospermidine synthase.</title>
        <authorList>
            <person name="Kaiser A."/>
            <person name="Vollmert M."/>
            <person name="Tholl D."/>
            <person name="Graves M.V."/>
            <person name="Gurnon J.R."/>
            <person name="Xing W."/>
            <person name="Lisec A.D."/>
            <person name="Nickerson K.W."/>
            <person name="Van Etten J.L."/>
        </authorList>
    </citation>
    <scope>NUCLEOTIDE SEQUENCE [LARGE SCALE GENOMIC DNA]</scope>
</reference>
<accession>F8TTX3</accession>
<protein>
    <submittedName>
        <fullName evidence="1">Uncharacterized protein</fullName>
    </submittedName>
</protein>
<reference evidence="1 2" key="8">
    <citation type="journal article" date="2010" name="J. Virol.">
        <title>Microarray analysis of Paramecium bursaria chlorella virus 1 transcription.</title>
        <authorList>
            <person name="Yanai-Balser G.M."/>
            <person name="Duncan G.A."/>
            <person name="Eudy J.D."/>
            <person name="Wang D."/>
            <person name="Li X."/>
            <person name="Agarkova I.V."/>
            <person name="Dunigan D.D."/>
            <person name="Van Etten J.L."/>
        </authorList>
    </citation>
    <scope>NUCLEOTIDE SEQUENCE [LARGE SCALE GENOMIC DNA]</scope>
</reference>
<reference evidence="1 2" key="4">
    <citation type="journal article" date="1996" name="Virology">
        <title>Analysis of 76 kb of the chlorella virus PBCV-1 330-kb genome: map positions 182 to 258.</title>
        <authorList>
            <person name="Kutish G.F."/>
            <person name="Li Y."/>
            <person name="Lu Z."/>
            <person name="Furuta M."/>
            <person name="Rock D.L."/>
            <person name="Van Etten J.L."/>
        </authorList>
    </citation>
    <scope>NUCLEOTIDE SEQUENCE [LARGE SCALE GENOMIC DNA]</scope>
</reference>
<reference evidence="1 2" key="3">
    <citation type="journal article" date="1996" name="Virology">
        <title>Analysis of 94 kb of the chlorella virus PBCV-1 330-kb genome: map positions 88 to 182.</title>
        <authorList>
            <person name="Lu Z."/>
            <person name="Li Y."/>
            <person name="Que Q."/>
            <person name="Kutish G.F."/>
            <person name="Rock D.L."/>
            <person name="Van Etten J.L."/>
        </authorList>
    </citation>
    <scope>NUCLEOTIDE SEQUENCE [LARGE SCALE GENOMIC DNA]</scope>
</reference>
<dbReference type="Proteomes" id="UP000000862">
    <property type="component" value="Segment"/>
</dbReference>
<reference evidence="1 2" key="5">
    <citation type="journal article" date="1997" name="Virology">
        <title>Analysis of 74 kb of DNA located at the right end of the 330-kb chlorella virus PBCV-1 genome.</title>
        <authorList>
            <person name="Li Y."/>
            <person name="Lu Z."/>
            <person name="Sun L."/>
            <person name="Ropp S."/>
            <person name="Kutish G.F."/>
            <person name="Rock D.L."/>
            <person name="Van Etten J.L."/>
        </authorList>
    </citation>
    <scope>NUCLEOTIDE SEQUENCE [LARGE SCALE GENOMIC DNA]</scope>
</reference>
<dbReference type="EMBL" id="JF411744">
    <property type="protein sequence ID" value="AEI70034.1"/>
    <property type="molecule type" value="Genomic_DNA"/>
</dbReference>
<name>F8TTX3_PBCV1</name>
<keyword evidence="2" id="KW-1185">Reference proteome</keyword>
<evidence type="ECO:0000313" key="2">
    <source>
        <dbReference type="Proteomes" id="UP000000862"/>
    </source>
</evidence>